<evidence type="ECO:0000313" key="3">
    <source>
        <dbReference type="EMBL" id="CAH1775576.1"/>
    </source>
</evidence>
<keyword evidence="2" id="KW-0472">Membrane</keyword>
<name>A0A8S4N3D1_OWEFU</name>
<gene>
    <name evidence="3" type="ORF">OFUS_LOCUS2866</name>
</gene>
<dbReference type="Proteomes" id="UP000749559">
    <property type="component" value="Unassembled WGS sequence"/>
</dbReference>
<proteinExistence type="predicted"/>
<reference evidence="3" key="1">
    <citation type="submission" date="2022-03" db="EMBL/GenBank/DDBJ databases">
        <authorList>
            <person name="Martin C."/>
        </authorList>
    </citation>
    <scope>NUCLEOTIDE SEQUENCE</scope>
</reference>
<keyword evidence="2" id="KW-1133">Transmembrane helix</keyword>
<evidence type="ECO:0000313" key="4">
    <source>
        <dbReference type="Proteomes" id="UP000749559"/>
    </source>
</evidence>
<accession>A0A8S4N3D1</accession>
<feature type="region of interest" description="Disordered" evidence="1">
    <location>
        <begin position="1"/>
        <end position="23"/>
    </location>
</feature>
<evidence type="ECO:0000256" key="2">
    <source>
        <dbReference type="SAM" id="Phobius"/>
    </source>
</evidence>
<dbReference type="EMBL" id="CAIIXF020000001">
    <property type="protein sequence ID" value="CAH1775576.1"/>
    <property type="molecule type" value="Genomic_DNA"/>
</dbReference>
<keyword evidence="2" id="KW-0812">Transmembrane</keyword>
<sequence length="212" mass="22977">MPSHQGKGIYETDLVGETPSTGDYSNEHIFNDLNKTNGDNIPSLSIPSHQGKEIYEIPSVRETPSTGDYSNVHIYTGLTKTNGNKKQPESPDTENIYAEIHPVPKSRGHAKIIAVVVVALVIVIAGAMVGIYFAGFLTANSTKENTTSTPEAKTAMANTTTPMERFETTEINVAKNPLTTTTTTVMATTAIHLNKKNSNGNHYNSLGNNKNW</sequence>
<protein>
    <submittedName>
        <fullName evidence="3">Uncharacterized protein</fullName>
    </submittedName>
</protein>
<feature type="transmembrane region" description="Helical" evidence="2">
    <location>
        <begin position="112"/>
        <end position="137"/>
    </location>
</feature>
<organism evidence="3 4">
    <name type="scientific">Owenia fusiformis</name>
    <name type="common">Polychaete worm</name>
    <dbReference type="NCBI Taxonomy" id="6347"/>
    <lineage>
        <taxon>Eukaryota</taxon>
        <taxon>Metazoa</taxon>
        <taxon>Spiralia</taxon>
        <taxon>Lophotrochozoa</taxon>
        <taxon>Annelida</taxon>
        <taxon>Polychaeta</taxon>
        <taxon>Sedentaria</taxon>
        <taxon>Canalipalpata</taxon>
        <taxon>Sabellida</taxon>
        <taxon>Oweniida</taxon>
        <taxon>Oweniidae</taxon>
        <taxon>Owenia</taxon>
    </lineage>
</organism>
<evidence type="ECO:0000256" key="1">
    <source>
        <dbReference type="SAM" id="MobiDB-lite"/>
    </source>
</evidence>
<dbReference type="AlphaFoldDB" id="A0A8S4N3D1"/>
<comment type="caution">
    <text evidence="3">The sequence shown here is derived from an EMBL/GenBank/DDBJ whole genome shotgun (WGS) entry which is preliminary data.</text>
</comment>
<keyword evidence="4" id="KW-1185">Reference proteome</keyword>